<dbReference type="SMART" id="SM00726">
    <property type="entry name" value="UIM"/>
    <property type="match status" value="1"/>
</dbReference>
<dbReference type="PROSITE" id="PS50330">
    <property type="entry name" value="UIM"/>
    <property type="match status" value="1"/>
</dbReference>
<dbReference type="GO" id="GO:0036503">
    <property type="term" value="P:ERAD pathway"/>
    <property type="evidence" value="ECO:0007669"/>
    <property type="project" value="TreeGrafter"/>
</dbReference>
<dbReference type="InterPro" id="IPR003903">
    <property type="entry name" value="UIM_dom"/>
</dbReference>
<comment type="caution">
    <text evidence="12">The sequence shown here is derived from an EMBL/GenBank/DDBJ whole genome shotgun (WGS) entry which is preliminary data.</text>
</comment>
<dbReference type="InterPro" id="IPR048857">
    <property type="entry name" value="OTU1_Ubl"/>
</dbReference>
<dbReference type="Proteomes" id="UP000722791">
    <property type="component" value="Unassembled WGS sequence"/>
</dbReference>
<feature type="domain" description="OTU" evidence="11">
    <location>
        <begin position="208"/>
        <end position="330"/>
    </location>
</feature>
<dbReference type="InterPro" id="IPR003323">
    <property type="entry name" value="OTU_dom"/>
</dbReference>
<comment type="catalytic activity">
    <reaction evidence="1 9">
        <text>Thiol-dependent hydrolysis of ester, thioester, amide, peptide and isopeptide bonds formed by the C-terminal Gly of ubiquitin (a 76-residue protein attached to proteins as an intracellular targeting signal).</text>
        <dbReference type="EC" id="3.4.19.12"/>
    </reaction>
</comment>
<keyword evidence="6 9" id="KW-0378">Hydrolase</keyword>
<dbReference type="GO" id="GO:0005634">
    <property type="term" value="C:nucleus"/>
    <property type="evidence" value="ECO:0007669"/>
    <property type="project" value="TreeGrafter"/>
</dbReference>
<dbReference type="SUPFAM" id="SSF54001">
    <property type="entry name" value="Cysteine proteinases"/>
    <property type="match status" value="1"/>
</dbReference>
<dbReference type="InterPro" id="IPR057766">
    <property type="entry name" value="Znf-C2H2_OTU1-like_C"/>
</dbReference>
<keyword evidence="8" id="KW-0862">Zinc</keyword>
<dbReference type="Pfam" id="PF21403">
    <property type="entry name" value="OTU1_UBXL"/>
    <property type="match status" value="1"/>
</dbReference>
<dbReference type="OrthoDB" id="65596at2759"/>
<feature type="compositionally biased region" description="Low complexity" evidence="10">
    <location>
        <begin position="82"/>
        <end position="107"/>
    </location>
</feature>
<dbReference type="Gene3D" id="3.10.20.90">
    <property type="entry name" value="Phosphatidylinositol 3-kinase Catalytic Subunit, Chain A, domain 1"/>
    <property type="match status" value="1"/>
</dbReference>
<reference evidence="12" key="1">
    <citation type="journal article" date="2021" name="Proc. Natl. Acad. Sci. U.S.A.">
        <title>Three genomes in the algal genus Volvox reveal the fate of a haploid sex-determining region after a transition to homothallism.</title>
        <authorList>
            <person name="Yamamoto K."/>
            <person name="Hamaji T."/>
            <person name="Kawai-Toyooka H."/>
            <person name="Matsuzaki R."/>
            <person name="Takahashi F."/>
            <person name="Nishimura Y."/>
            <person name="Kawachi M."/>
            <person name="Noguchi H."/>
            <person name="Minakuchi Y."/>
            <person name="Umen J.G."/>
            <person name="Toyoda A."/>
            <person name="Nozaki H."/>
        </authorList>
    </citation>
    <scope>NUCLEOTIDE SEQUENCE</scope>
    <source>
        <strain evidence="13">NIES-3785</strain>
        <strain evidence="12">NIES-3786</strain>
    </source>
</reference>
<evidence type="ECO:0000256" key="5">
    <source>
        <dbReference type="ARBA" id="ARBA00022786"/>
    </source>
</evidence>
<feature type="compositionally biased region" description="Low complexity" evidence="10">
    <location>
        <begin position="156"/>
        <end position="171"/>
    </location>
</feature>
<dbReference type="CDD" id="cd17059">
    <property type="entry name" value="Ubl_OTU1"/>
    <property type="match status" value="1"/>
</dbReference>
<protein>
    <recommendedName>
        <fullName evidence="9">Ubiquitin thioesterase OTU</fullName>
        <ecNumber evidence="9">3.4.19.12</ecNumber>
    </recommendedName>
</protein>
<sequence length="409" mass="42940">MSLTLRCRGPNGQCTLSGVDTGMSIQAFLEMLSEKTGVSSGVIEILTGFPPKAIQVPQDGTVFSLALANGDTLTVRQSSTATTTATATAPQAAPSGSAVGAVSTSGTHTQDVPQGSADSTAATLYGDLPYVDEDEMLARAIAASLEGAAAPAAGPIALPAGRSSQQQLQQRRGPEEGEVSARTVSNAPAGGGPAPQSVLVPGGDGSCVVRRVIDSDNSCLFNAVGYVMERSRTKADDLRKVVAQVVASDPVTFNDSFLGKEVNEYCSWIQQKNNWGGAIELFILAQHYGREIAAFDIQTKRCDVYGQDKGYEDRALLIYDGLHYDAMAVAAFEGASEELDVTMFCPRCRDGEAIMAAAEELVAAAHAARQFSDTANFRLRCGVCQIGLKGEKEAVEHAKATGHSNFAEF</sequence>
<keyword evidence="9" id="KW-0963">Cytoplasm</keyword>
<evidence type="ECO:0000256" key="9">
    <source>
        <dbReference type="RuleBase" id="RU367104"/>
    </source>
</evidence>
<comment type="subcellular location">
    <subcellularLocation>
        <location evidence="9">Cytoplasm</location>
    </subcellularLocation>
</comment>
<dbReference type="GO" id="GO:0008270">
    <property type="term" value="F:zinc ion binding"/>
    <property type="evidence" value="ECO:0007669"/>
    <property type="project" value="UniProtKB-KW"/>
</dbReference>
<evidence type="ECO:0000256" key="6">
    <source>
        <dbReference type="ARBA" id="ARBA00022801"/>
    </source>
</evidence>
<dbReference type="Proteomes" id="UP000747110">
    <property type="component" value="Unassembled WGS sequence"/>
</dbReference>
<dbReference type="EMBL" id="BNCQ01000009">
    <property type="protein sequence ID" value="GIM01676.1"/>
    <property type="molecule type" value="Genomic_DNA"/>
</dbReference>
<feature type="compositionally biased region" description="Polar residues" evidence="10">
    <location>
        <begin position="108"/>
        <end position="120"/>
    </location>
</feature>
<evidence type="ECO:0000256" key="10">
    <source>
        <dbReference type="SAM" id="MobiDB-lite"/>
    </source>
</evidence>
<dbReference type="PANTHER" id="PTHR13312">
    <property type="entry name" value="HIV-INDUCED PROTEIN-7-LIKE PROTEASE"/>
    <property type="match status" value="1"/>
</dbReference>
<organism evidence="12 14">
    <name type="scientific">Volvox reticuliferus</name>
    <dbReference type="NCBI Taxonomy" id="1737510"/>
    <lineage>
        <taxon>Eukaryota</taxon>
        <taxon>Viridiplantae</taxon>
        <taxon>Chlorophyta</taxon>
        <taxon>core chlorophytes</taxon>
        <taxon>Chlorophyceae</taxon>
        <taxon>CS clade</taxon>
        <taxon>Chlamydomonadales</taxon>
        <taxon>Volvocaceae</taxon>
        <taxon>Volvox</taxon>
    </lineage>
</organism>
<dbReference type="InterPro" id="IPR038765">
    <property type="entry name" value="Papain-like_cys_pep_sf"/>
</dbReference>
<evidence type="ECO:0000256" key="1">
    <source>
        <dbReference type="ARBA" id="ARBA00000707"/>
    </source>
</evidence>
<evidence type="ECO:0000256" key="2">
    <source>
        <dbReference type="ARBA" id="ARBA00022670"/>
    </source>
</evidence>
<dbReference type="Pfam" id="PF24560">
    <property type="entry name" value="zf-C2H2_OTU1_C"/>
    <property type="match status" value="1"/>
</dbReference>
<keyword evidence="3" id="KW-0479">Metal-binding</keyword>
<dbReference type="PANTHER" id="PTHR13312:SF0">
    <property type="entry name" value="UBIQUITIN THIOESTERASE OTU1"/>
    <property type="match status" value="1"/>
</dbReference>
<dbReference type="PROSITE" id="PS50802">
    <property type="entry name" value="OTU"/>
    <property type="match status" value="1"/>
</dbReference>
<dbReference type="AlphaFoldDB" id="A0A8J4FWU7"/>
<dbReference type="GO" id="GO:0005829">
    <property type="term" value="C:cytosol"/>
    <property type="evidence" value="ECO:0007669"/>
    <property type="project" value="TreeGrafter"/>
</dbReference>
<feature type="region of interest" description="Disordered" evidence="10">
    <location>
        <begin position="82"/>
        <end position="120"/>
    </location>
</feature>
<feature type="region of interest" description="Disordered" evidence="10">
    <location>
        <begin position="156"/>
        <end position="198"/>
    </location>
</feature>
<dbReference type="Pfam" id="PF02809">
    <property type="entry name" value="UIM"/>
    <property type="match status" value="1"/>
</dbReference>
<keyword evidence="7 9" id="KW-0788">Thiol protease</keyword>
<dbReference type="EC" id="3.4.19.12" evidence="9"/>
<keyword evidence="4" id="KW-0863">Zinc-finger</keyword>
<proteinExistence type="predicted"/>
<evidence type="ECO:0000256" key="8">
    <source>
        <dbReference type="ARBA" id="ARBA00022833"/>
    </source>
</evidence>
<evidence type="ECO:0000313" key="14">
    <source>
        <dbReference type="Proteomes" id="UP000747110"/>
    </source>
</evidence>
<dbReference type="Pfam" id="PF02338">
    <property type="entry name" value="OTU"/>
    <property type="match status" value="1"/>
</dbReference>
<evidence type="ECO:0000313" key="12">
    <source>
        <dbReference type="EMBL" id="GIL92406.1"/>
    </source>
</evidence>
<keyword evidence="14" id="KW-1185">Reference proteome</keyword>
<comment type="function">
    <text evidence="9">Hydrolase that can remove conjugated ubiquitin from proteins and may therefore play an important regulatory role at the level of protein turnover by preventing degradation.</text>
</comment>
<keyword evidence="5 9" id="KW-0833">Ubl conjugation pathway</keyword>
<dbReference type="Gene3D" id="3.90.70.80">
    <property type="match status" value="1"/>
</dbReference>
<dbReference type="GO" id="GO:0004843">
    <property type="term" value="F:cysteine-type deubiquitinase activity"/>
    <property type="evidence" value="ECO:0007669"/>
    <property type="project" value="UniProtKB-UniRule"/>
</dbReference>
<evidence type="ECO:0000256" key="7">
    <source>
        <dbReference type="ARBA" id="ARBA00022807"/>
    </source>
</evidence>
<dbReference type="CDD" id="cd22793">
    <property type="entry name" value="OTU_plant_OTU1_2-like"/>
    <property type="match status" value="1"/>
</dbReference>
<evidence type="ECO:0000259" key="11">
    <source>
        <dbReference type="PROSITE" id="PS50802"/>
    </source>
</evidence>
<gene>
    <name evidence="12" type="ORF">Vretifemale_19966</name>
    <name evidence="13" type="ORF">Vretimale_6476</name>
</gene>
<name>A0A8J4FWU7_9CHLO</name>
<evidence type="ECO:0000256" key="4">
    <source>
        <dbReference type="ARBA" id="ARBA00022771"/>
    </source>
</evidence>
<evidence type="ECO:0000256" key="3">
    <source>
        <dbReference type="ARBA" id="ARBA00022723"/>
    </source>
</evidence>
<keyword evidence="2" id="KW-0645">Protease</keyword>
<accession>A0A8J4FWU7</accession>
<dbReference type="GO" id="GO:0016579">
    <property type="term" value="P:protein deubiquitination"/>
    <property type="evidence" value="ECO:0007669"/>
    <property type="project" value="TreeGrafter"/>
</dbReference>
<dbReference type="EMBL" id="BNCP01000077">
    <property type="protein sequence ID" value="GIL92406.1"/>
    <property type="molecule type" value="Genomic_DNA"/>
</dbReference>
<dbReference type="GO" id="GO:0030968">
    <property type="term" value="P:endoplasmic reticulum unfolded protein response"/>
    <property type="evidence" value="ECO:0007669"/>
    <property type="project" value="TreeGrafter"/>
</dbReference>
<evidence type="ECO:0000313" key="13">
    <source>
        <dbReference type="EMBL" id="GIM01676.1"/>
    </source>
</evidence>